<gene>
    <name evidence="6 8" type="primary">rsmH</name>
    <name evidence="8" type="ORF">QP116_01830</name>
</gene>
<feature type="compositionally biased region" description="Basic and acidic residues" evidence="7">
    <location>
        <begin position="341"/>
        <end position="358"/>
    </location>
</feature>
<dbReference type="EC" id="2.1.1.199" evidence="6"/>
<dbReference type="Pfam" id="PF01795">
    <property type="entry name" value="Methyltransf_5"/>
    <property type="match status" value="1"/>
</dbReference>
<dbReference type="NCBIfam" id="TIGR00006">
    <property type="entry name" value="16S rRNA (cytosine(1402)-N(4))-methyltransferase RsmH"/>
    <property type="match status" value="1"/>
</dbReference>
<dbReference type="AlphaFoldDB" id="A0AAP4C7E1"/>
<dbReference type="Gene3D" id="1.10.150.170">
    <property type="entry name" value="Putative methyltransferase TM0872, insert domain"/>
    <property type="match status" value="1"/>
</dbReference>
<comment type="subcellular location">
    <subcellularLocation>
        <location evidence="6">Cytoplasm</location>
    </subcellularLocation>
</comment>
<dbReference type="SUPFAM" id="SSF81799">
    <property type="entry name" value="Putative methyltransferase TM0872, insert domain"/>
    <property type="match status" value="1"/>
</dbReference>
<comment type="catalytic activity">
    <reaction evidence="6">
        <text>cytidine(1402) in 16S rRNA + S-adenosyl-L-methionine = N(4)-methylcytidine(1402) in 16S rRNA + S-adenosyl-L-homocysteine + H(+)</text>
        <dbReference type="Rhea" id="RHEA:42928"/>
        <dbReference type="Rhea" id="RHEA-COMP:10286"/>
        <dbReference type="Rhea" id="RHEA-COMP:10287"/>
        <dbReference type="ChEBI" id="CHEBI:15378"/>
        <dbReference type="ChEBI" id="CHEBI:57856"/>
        <dbReference type="ChEBI" id="CHEBI:59789"/>
        <dbReference type="ChEBI" id="CHEBI:74506"/>
        <dbReference type="ChEBI" id="CHEBI:82748"/>
        <dbReference type="EC" id="2.1.1.199"/>
    </reaction>
</comment>
<dbReference type="GO" id="GO:0070475">
    <property type="term" value="P:rRNA base methylation"/>
    <property type="evidence" value="ECO:0007669"/>
    <property type="project" value="UniProtKB-UniRule"/>
</dbReference>
<organism evidence="8 9">
    <name type="scientific">Pseudoglutamicibacter cumminsii</name>
    <dbReference type="NCBI Taxonomy" id="156979"/>
    <lineage>
        <taxon>Bacteria</taxon>
        <taxon>Bacillati</taxon>
        <taxon>Actinomycetota</taxon>
        <taxon>Actinomycetes</taxon>
        <taxon>Micrococcales</taxon>
        <taxon>Micrococcaceae</taxon>
        <taxon>Pseudoglutamicibacter</taxon>
    </lineage>
</organism>
<feature type="compositionally biased region" description="Low complexity" evidence="7">
    <location>
        <begin position="7"/>
        <end position="19"/>
    </location>
</feature>
<keyword evidence="3 6" id="KW-0489">Methyltransferase</keyword>
<dbReference type="HAMAP" id="MF_01007">
    <property type="entry name" value="16SrRNA_methyltr_H"/>
    <property type="match status" value="1"/>
</dbReference>
<dbReference type="Gene3D" id="3.40.50.150">
    <property type="entry name" value="Vaccinia Virus protein VP39"/>
    <property type="match status" value="1"/>
</dbReference>
<feature type="binding site" evidence="6">
    <location>
        <position position="89"/>
    </location>
    <ligand>
        <name>S-adenosyl-L-methionine</name>
        <dbReference type="ChEBI" id="CHEBI:59789"/>
    </ligand>
</feature>
<dbReference type="InterPro" id="IPR002903">
    <property type="entry name" value="RsmH"/>
</dbReference>
<feature type="binding site" evidence="6">
    <location>
        <begin position="70"/>
        <end position="72"/>
    </location>
    <ligand>
        <name>S-adenosyl-L-methionine</name>
        <dbReference type="ChEBI" id="CHEBI:59789"/>
    </ligand>
</feature>
<feature type="region of interest" description="Disordered" evidence="7">
    <location>
        <begin position="341"/>
        <end position="365"/>
    </location>
</feature>
<keyword evidence="5 6" id="KW-0949">S-adenosyl-L-methionine</keyword>
<keyword evidence="4 6" id="KW-0808">Transferase</keyword>
<feature type="binding site" evidence="6">
    <location>
        <position position="137"/>
    </location>
    <ligand>
        <name>S-adenosyl-L-methionine</name>
        <dbReference type="ChEBI" id="CHEBI:59789"/>
    </ligand>
</feature>
<sequence>MHDEAPFADAAATRAQPPAEHQTPAERHSAAERHTPVLLDRCLDLLQPGIDAAREAGRTPWVIDATLGMGGHTHEILARNLDTHVIGIDRDTNALAMATERLAEYGDRLVTCHTTYENIDTALETAGIDAVDGILFDLGVSSYQLDERERGFAYSYDAPLDMRMDTTSTLTAADVVNTYTHQQLTRVLKAYGEERHARRIIDAILRTRETQPFTTTGQLAQFIIDVYPRGTKGGHPAKRTFQALRVEVNDELAVLEAALPAALDAVATGGRIVVMSYQSLEDRLVKYAFAEATTSSAPAGLPVEPEEHKAQYRLVTRGNEKPTPQEVEENSRAAAARLRAVERTREPLSRHHYSDRFSQRTRRNS</sequence>
<evidence type="ECO:0000256" key="2">
    <source>
        <dbReference type="ARBA" id="ARBA00022552"/>
    </source>
</evidence>
<evidence type="ECO:0000313" key="9">
    <source>
        <dbReference type="Proteomes" id="UP001240483"/>
    </source>
</evidence>
<feature type="region of interest" description="Disordered" evidence="7">
    <location>
        <begin position="1"/>
        <end position="31"/>
    </location>
</feature>
<evidence type="ECO:0000313" key="8">
    <source>
        <dbReference type="EMBL" id="MDK6274493.1"/>
    </source>
</evidence>
<comment type="function">
    <text evidence="6">Specifically methylates the N4 position of cytidine in position 1402 (C1402) of 16S rRNA.</text>
</comment>
<dbReference type="EMBL" id="JASODW010000001">
    <property type="protein sequence ID" value="MDK6274493.1"/>
    <property type="molecule type" value="Genomic_DNA"/>
</dbReference>
<evidence type="ECO:0000256" key="5">
    <source>
        <dbReference type="ARBA" id="ARBA00022691"/>
    </source>
</evidence>
<dbReference type="PANTHER" id="PTHR11265">
    <property type="entry name" value="S-ADENOSYL-METHYLTRANSFERASE MRAW"/>
    <property type="match status" value="1"/>
</dbReference>
<dbReference type="Proteomes" id="UP001240483">
    <property type="component" value="Unassembled WGS sequence"/>
</dbReference>
<feature type="binding site" evidence="6">
    <location>
        <position position="144"/>
    </location>
    <ligand>
        <name>S-adenosyl-L-methionine</name>
        <dbReference type="ChEBI" id="CHEBI:59789"/>
    </ligand>
</feature>
<comment type="caution">
    <text evidence="8">The sequence shown here is derived from an EMBL/GenBank/DDBJ whole genome shotgun (WGS) entry which is preliminary data.</text>
</comment>
<evidence type="ECO:0000256" key="4">
    <source>
        <dbReference type="ARBA" id="ARBA00022679"/>
    </source>
</evidence>
<dbReference type="InterPro" id="IPR023397">
    <property type="entry name" value="SAM-dep_MeTrfase_MraW_recog"/>
</dbReference>
<dbReference type="InterPro" id="IPR029063">
    <property type="entry name" value="SAM-dependent_MTases_sf"/>
</dbReference>
<keyword evidence="2 6" id="KW-0698">rRNA processing</keyword>
<accession>A0AAP4C7E1</accession>
<dbReference type="PIRSF" id="PIRSF004486">
    <property type="entry name" value="MraW"/>
    <property type="match status" value="1"/>
</dbReference>
<keyword evidence="6" id="KW-0963">Cytoplasm</keyword>
<evidence type="ECO:0000256" key="6">
    <source>
        <dbReference type="HAMAP-Rule" id="MF_01007"/>
    </source>
</evidence>
<comment type="similarity">
    <text evidence="1 6">Belongs to the methyltransferase superfamily. RsmH family.</text>
</comment>
<evidence type="ECO:0000256" key="7">
    <source>
        <dbReference type="SAM" id="MobiDB-lite"/>
    </source>
</evidence>
<proteinExistence type="inferred from homology"/>
<dbReference type="PANTHER" id="PTHR11265:SF0">
    <property type="entry name" value="12S RRNA N4-METHYLCYTIDINE METHYLTRANSFERASE"/>
    <property type="match status" value="1"/>
</dbReference>
<dbReference type="GO" id="GO:0071424">
    <property type="term" value="F:rRNA (cytosine-N4-)-methyltransferase activity"/>
    <property type="evidence" value="ECO:0007669"/>
    <property type="project" value="UniProtKB-UniRule"/>
</dbReference>
<dbReference type="RefSeq" id="WP_285332450.1">
    <property type="nucleotide sequence ID" value="NZ_JASODW010000001.1"/>
</dbReference>
<evidence type="ECO:0000256" key="3">
    <source>
        <dbReference type="ARBA" id="ARBA00022603"/>
    </source>
</evidence>
<feature type="binding site" evidence="6">
    <location>
        <position position="116"/>
    </location>
    <ligand>
        <name>S-adenosyl-L-methionine</name>
        <dbReference type="ChEBI" id="CHEBI:59789"/>
    </ligand>
</feature>
<reference evidence="8" key="1">
    <citation type="submission" date="2023-05" db="EMBL/GenBank/DDBJ databases">
        <title>Cataloging the Phylogenetic Diversity of Human Bladder Bacteria.</title>
        <authorList>
            <person name="Du J."/>
        </authorList>
    </citation>
    <scope>NUCLEOTIDE SEQUENCE</scope>
    <source>
        <strain evidence="8">UMB9978</strain>
    </source>
</reference>
<evidence type="ECO:0000256" key="1">
    <source>
        <dbReference type="ARBA" id="ARBA00010396"/>
    </source>
</evidence>
<name>A0AAP4C7E1_9MICC</name>
<dbReference type="SUPFAM" id="SSF53335">
    <property type="entry name" value="S-adenosyl-L-methionine-dependent methyltransferases"/>
    <property type="match status" value="1"/>
</dbReference>
<dbReference type="GO" id="GO:0005737">
    <property type="term" value="C:cytoplasm"/>
    <property type="evidence" value="ECO:0007669"/>
    <property type="project" value="UniProtKB-SubCell"/>
</dbReference>
<protein>
    <recommendedName>
        <fullName evidence="6">Ribosomal RNA small subunit methyltransferase H</fullName>
        <ecNumber evidence="6">2.1.1.199</ecNumber>
    </recommendedName>
    <alternativeName>
        <fullName evidence="6">16S rRNA m(4)C1402 methyltransferase</fullName>
    </alternativeName>
    <alternativeName>
        <fullName evidence="6">rRNA (cytosine-N(4)-)-methyltransferase RsmH</fullName>
    </alternativeName>
</protein>